<evidence type="ECO:0000256" key="2">
    <source>
        <dbReference type="ARBA" id="ARBA00022898"/>
    </source>
</evidence>
<dbReference type="EMBL" id="JAGUCN010000009">
    <property type="protein sequence ID" value="MBS2211673.1"/>
    <property type="molecule type" value="Genomic_DNA"/>
</dbReference>
<feature type="domain" description="Tryptophan synthase beta chain-like PALP" evidence="3">
    <location>
        <begin position="17"/>
        <end position="304"/>
    </location>
</feature>
<dbReference type="Pfam" id="PF00291">
    <property type="entry name" value="PALP"/>
    <property type="match status" value="1"/>
</dbReference>
<dbReference type="InterPro" id="IPR001926">
    <property type="entry name" value="TrpB-like_PALP"/>
</dbReference>
<dbReference type="SUPFAM" id="SSF53686">
    <property type="entry name" value="Tryptophan synthase beta subunit-like PLP-dependent enzymes"/>
    <property type="match status" value="1"/>
</dbReference>
<dbReference type="PANTHER" id="PTHR43050">
    <property type="entry name" value="SERINE / THREONINE RACEMASE FAMILY MEMBER"/>
    <property type="match status" value="1"/>
</dbReference>
<evidence type="ECO:0000313" key="5">
    <source>
        <dbReference type="Proteomes" id="UP000721861"/>
    </source>
</evidence>
<dbReference type="Proteomes" id="UP000721861">
    <property type="component" value="Unassembled WGS sequence"/>
</dbReference>
<organism evidence="4 5">
    <name type="scientific">Carboxylicivirga mesophila</name>
    <dbReference type="NCBI Taxonomy" id="1166478"/>
    <lineage>
        <taxon>Bacteria</taxon>
        <taxon>Pseudomonadati</taxon>
        <taxon>Bacteroidota</taxon>
        <taxon>Bacteroidia</taxon>
        <taxon>Marinilabiliales</taxon>
        <taxon>Marinilabiliaceae</taxon>
        <taxon>Carboxylicivirga</taxon>
    </lineage>
</organism>
<dbReference type="Gene3D" id="3.40.50.1100">
    <property type="match status" value="2"/>
</dbReference>
<dbReference type="RefSeq" id="WP_212227910.1">
    <property type="nucleotide sequence ID" value="NZ_JAGUCN010000009.1"/>
</dbReference>
<reference evidence="4 5" key="1">
    <citation type="journal article" date="2014" name="Int. J. Syst. Evol. Microbiol.">
        <title>Carboxylicivirga gen. nov. in the family Marinilabiliaceae with two novel species, Carboxylicivirga mesophila sp. nov. and Carboxylicivirga taeanensis sp. nov., and reclassification of Cytophaga fermentans as Saccharicrinis fermentans gen. nov., comb. nov.</title>
        <authorList>
            <person name="Yang S.H."/>
            <person name="Seo H.S."/>
            <person name="Woo J.H."/>
            <person name="Oh H.M."/>
            <person name="Jang H."/>
            <person name="Lee J.H."/>
            <person name="Kim S.J."/>
            <person name="Kwon K.K."/>
        </authorList>
    </citation>
    <scope>NUCLEOTIDE SEQUENCE [LARGE SCALE GENOMIC DNA]</scope>
    <source>
        <strain evidence="4 5">JCM 18290</strain>
    </source>
</reference>
<comment type="caution">
    <text evidence="4">The sequence shown here is derived from an EMBL/GenBank/DDBJ whole genome shotgun (WGS) entry which is preliminary data.</text>
</comment>
<accession>A0ABS5KAZ0</accession>
<sequence>MNLPLAADVIAAYDRIKSHIHQTPVFTSKSINQIVGCELFFKCENLQKVGAFKYRGACNAVLSLTDAHKAKGVATHSSGNHAAALALAARENGAKAYIVMPENAPEIKKKAVAGYGAQITFCKPTLEARESTLEQVVRDTGATMVHPYNQWEVICGQGTAAMELLSQQGDLNTIITPVGGGGLLSGTATYVKERFPEVKVMAGEPKMADDAYRSFKAGKFLPVNNPNTIADGLRTSLGTLTFEIIKNKVDDILVVDEESIRIAMRMVWERMKIIIEPSSAVPLAAILENREVFANQKVGLIISGGNVDLENLPF</sequence>
<dbReference type="InterPro" id="IPR036052">
    <property type="entry name" value="TrpB-like_PALP_sf"/>
</dbReference>
<comment type="cofactor">
    <cofactor evidence="1">
        <name>pyridoxal 5'-phosphate</name>
        <dbReference type="ChEBI" id="CHEBI:597326"/>
    </cofactor>
</comment>
<keyword evidence="5" id="KW-1185">Reference proteome</keyword>
<evidence type="ECO:0000259" key="3">
    <source>
        <dbReference type="Pfam" id="PF00291"/>
    </source>
</evidence>
<dbReference type="CDD" id="cd01562">
    <property type="entry name" value="Thr-dehyd"/>
    <property type="match status" value="1"/>
</dbReference>
<name>A0ABS5KAZ0_9BACT</name>
<protein>
    <submittedName>
        <fullName evidence="4">Pyridoxal-phosphate dependent enzyme</fullName>
    </submittedName>
</protein>
<keyword evidence="2" id="KW-0663">Pyridoxal phosphate</keyword>
<evidence type="ECO:0000256" key="1">
    <source>
        <dbReference type="ARBA" id="ARBA00001933"/>
    </source>
</evidence>
<evidence type="ECO:0000313" key="4">
    <source>
        <dbReference type="EMBL" id="MBS2211673.1"/>
    </source>
</evidence>
<gene>
    <name evidence="4" type="ORF">KEM09_09680</name>
</gene>
<proteinExistence type="predicted"/>
<dbReference type="PANTHER" id="PTHR43050:SF1">
    <property type="entry name" value="SERINE RACEMASE"/>
    <property type="match status" value="1"/>
</dbReference>